<evidence type="ECO:0000313" key="10">
    <source>
        <dbReference type="Proteomes" id="UP000292580"/>
    </source>
</evidence>
<evidence type="ECO:0000256" key="2">
    <source>
        <dbReference type="ARBA" id="ARBA00022448"/>
    </source>
</evidence>
<feature type="transmembrane region" description="Helical" evidence="7">
    <location>
        <begin position="60"/>
        <end position="78"/>
    </location>
</feature>
<dbReference type="GO" id="GO:0055085">
    <property type="term" value="P:transmembrane transport"/>
    <property type="evidence" value="ECO:0007669"/>
    <property type="project" value="InterPro"/>
</dbReference>
<dbReference type="GO" id="GO:0005886">
    <property type="term" value="C:plasma membrane"/>
    <property type="evidence" value="ECO:0007669"/>
    <property type="project" value="UniProtKB-SubCell"/>
</dbReference>
<feature type="transmembrane region" description="Helical" evidence="7">
    <location>
        <begin position="191"/>
        <end position="213"/>
    </location>
</feature>
<feature type="transmembrane region" description="Helical" evidence="7">
    <location>
        <begin position="285"/>
        <end position="308"/>
    </location>
</feature>
<evidence type="ECO:0000313" key="9">
    <source>
        <dbReference type="EMBL" id="TAJ44538.1"/>
    </source>
</evidence>
<feature type="transmembrane region" description="Helical" evidence="7">
    <location>
        <begin position="320"/>
        <end position="344"/>
    </location>
</feature>
<keyword evidence="4 7" id="KW-0812">Transmembrane</keyword>
<feature type="transmembrane region" description="Helical" evidence="7">
    <location>
        <begin position="356"/>
        <end position="378"/>
    </location>
</feature>
<evidence type="ECO:0000256" key="7">
    <source>
        <dbReference type="SAM" id="Phobius"/>
    </source>
</evidence>
<comment type="caution">
    <text evidence="9">The sequence shown here is derived from an EMBL/GenBank/DDBJ whole genome shotgun (WGS) entry which is preliminary data.</text>
</comment>
<keyword evidence="2" id="KW-0813">Transport</keyword>
<dbReference type="Proteomes" id="UP000292580">
    <property type="component" value="Unassembled WGS sequence"/>
</dbReference>
<feature type="transmembrane region" description="Helical" evidence="7">
    <location>
        <begin position="144"/>
        <end position="165"/>
    </location>
</feature>
<keyword evidence="5 7" id="KW-1133">Transmembrane helix</keyword>
<dbReference type="PANTHER" id="PTHR43302">
    <property type="entry name" value="TRANSPORTER ARSB-RELATED"/>
    <property type="match status" value="1"/>
</dbReference>
<dbReference type="OrthoDB" id="86089at2157"/>
<dbReference type="EMBL" id="PGCL01000002">
    <property type="protein sequence ID" value="TAJ44538.1"/>
    <property type="molecule type" value="Genomic_DNA"/>
</dbReference>
<name>A0A483CTG2_9EURY</name>
<comment type="subcellular location">
    <subcellularLocation>
        <location evidence="1">Cell membrane</location>
        <topology evidence="1">Multi-pass membrane protein</topology>
    </subcellularLocation>
</comment>
<evidence type="ECO:0000256" key="6">
    <source>
        <dbReference type="ARBA" id="ARBA00023136"/>
    </source>
</evidence>
<dbReference type="InterPro" id="IPR004680">
    <property type="entry name" value="Cit_transptr-like_dom"/>
</dbReference>
<evidence type="ECO:0000259" key="8">
    <source>
        <dbReference type="Pfam" id="PF03600"/>
    </source>
</evidence>
<reference evidence="9 10" key="1">
    <citation type="submission" date="2017-11" db="EMBL/GenBank/DDBJ databases">
        <title>Isolation and Characterization of Methanofollis Species from Methane Seep Offshore SW Taiwan.</title>
        <authorList>
            <person name="Teng N.-H."/>
            <person name="Lai M.-C."/>
            <person name="Chen S.-C."/>
        </authorList>
    </citation>
    <scope>NUCLEOTIDE SEQUENCE [LARGE SCALE GENOMIC DNA]</scope>
    <source>
        <strain evidence="9 10">FWC-SCC2</strain>
    </source>
</reference>
<evidence type="ECO:0000256" key="3">
    <source>
        <dbReference type="ARBA" id="ARBA00022475"/>
    </source>
</evidence>
<gene>
    <name evidence="9" type="ORF">CUJ86_04275</name>
</gene>
<feature type="domain" description="Citrate transporter-like" evidence="8">
    <location>
        <begin position="1"/>
        <end position="312"/>
    </location>
</feature>
<evidence type="ECO:0000256" key="5">
    <source>
        <dbReference type="ARBA" id="ARBA00022989"/>
    </source>
</evidence>
<feature type="transmembrane region" description="Helical" evidence="7">
    <location>
        <begin position="247"/>
        <end position="273"/>
    </location>
</feature>
<keyword evidence="6 7" id="KW-0472">Membrane</keyword>
<feature type="transmembrane region" description="Helical" evidence="7">
    <location>
        <begin position="219"/>
        <end position="235"/>
    </location>
</feature>
<organism evidence="9 10">
    <name type="scientific">Methanofollis fontis</name>
    <dbReference type="NCBI Taxonomy" id="2052832"/>
    <lineage>
        <taxon>Archaea</taxon>
        <taxon>Methanobacteriati</taxon>
        <taxon>Methanobacteriota</taxon>
        <taxon>Stenosarchaea group</taxon>
        <taxon>Methanomicrobia</taxon>
        <taxon>Methanomicrobiales</taxon>
        <taxon>Methanomicrobiaceae</taxon>
        <taxon>Methanofollis</taxon>
    </lineage>
</organism>
<feature type="transmembrane region" description="Helical" evidence="7">
    <location>
        <begin position="29"/>
        <end position="48"/>
    </location>
</feature>
<dbReference type="AlphaFoldDB" id="A0A483CTG2"/>
<sequence>MLLGAIAMLFTGSVGPLDALRAIDPGIMLFLFCMFIVGGGLHRSGLLVSWSERVFGRVRSGAVFIVLLVMGAGAGSALLMNDTLAVIGTPLVLGWAARTGIRPQTLLFALAFAVTTGSVTSPVGNPQNLLIATQGGMDQPFVEFFAMLCVPTIIALLLVCAAIFFSDRAAFHRKIPVAAARPETPDEPSSGVLPAVALASILVLIAVRIIAGIIGGPEIPVVAIAVAGAIPLLIGPGRGDLIRGVDWATLIFFAAMFVVMAGVMQSGAVPVLLEWCGTGVPTIPVIIGGSIIASQFISNVPCVALVLPPLLGSGGGVREMCALAAGSTIAGNLTVIGAASNVIICGEAERRGKAPGYLEFFIVGFPLTILQAAVYYAWLTLI</sequence>
<keyword evidence="10" id="KW-1185">Reference proteome</keyword>
<evidence type="ECO:0000256" key="4">
    <source>
        <dbReference type="ARBA" id="ARBA00022692"/>
    </source>
</evidence>
<protein>
    <submittedName>
        <fullName evidence="9">Anion transporter</fullName>
    </submittedName>
</protein>
<accession>A0A483CTG2</accession>
<dbReference type="Pfam" id="PF03600">
    <property type="entry name" value="CitMHS"/>
    <property type="match status" value="1"/>
</dbReference>
<proteinExistence type="predicted"/>
<evidence type="ECO:0000256" key="1">
    <source>
        <dbReference type="ARBA" id="ARBA00004651"/>
    </source>
</evidence>
<keyword evidence="3" id="KW-1003">Cell membrane</keyword>
<feature type="transmembrane region" description="Helical" evidence="7">
    <location>
        <begin position="106"/>
        <end position="124"/>
    </location>
</feature>
<dbReference type="PANTHER" id="PTHR43302:SF5">
    <property type="entry name" value="TRANSPORTER ARSB-RELATED"/>
    <property type="match status" value="1"/>
</dbReference>